<dbReference type="InterPro" id="IPR039602">
    <property type="entry name" value="Rxt2"/>
</dbReference>
<accession>A0A2C5Y1M0</accession>
<dbReference type="PANTHER" id="PTHR28232">
    <property type="entry name" value="TRANSCRIPTIONAL REGULATORY PROTEIN RXT2"/>
    <property type="match status" value="1"/>
</dbReference>
<proteinExistence type="predicted"/>
<feature type="domain" description="Transcriptional regulatory protein RXT2 N-terminal" evidence="2">
    <location>
        <begin position="37"/>
        <end position="177"/>
    </location>
</feature>
<feature type="region of interest" description="Disordered" evidence="1">
    <location>
        <begin position="279"/>
        <end position="335"/>
    </location>
</feature>
<organism evidence="3 4">
    <name type="scientific">Ophiocordyceps australis</name>
    <dbReference type="NCBI Taxonomy" id="1399860"/>
    <lineage>
        <taxon>Eukaryota</taxon>
        <taxon>Fungi</taxon>
        <taxon>Dikarya</taxon>
        <taxon>Ascomycota</taxon>
        <taxon>Pezizomycotina</taxon>
        <taxon>Sordariomycetes</taxon>
        <taxon>Hypocreomycetidae</taxon>
        <taxon>Hypocreales</taxon>
        <taxon>Ophiocordycipitaceae</taxon>
        <taxon>Ophiocordyceps</taxon>
    </lineage>
</organism>
<dbReference type="OrthoDB" id="2405722at2759"/>
<dbReference type="PANTHER" id="PTHR28232:SF1">
    <property type="entry name" value="TRANSCRIPTIONAL REGULATORY PROTEIN RXT2"/>
    <property type="match status" value="1"/>
</dbReference>
<dbReference type="GO" id="GO:0005829">
    <property type="term" value="C:cytosol"/>
    <property type="evidence" value="ECO:0007669"/>
    <property type="project" value="TreeGrafter"/>
</dbReference>
<evidence type="ECO:0000256" key="1">
    <source>
        <dbReference type="SAM" id="MobiDB-lite"/>
    </source>
</evidence>
<keyword evidence="4" id="KW-1185">Reference proteome</keyword>
<dbReference type="Proteomes" id="UP000226192">
    <property type="component" value="Unassembled WGS sequence"/>
</dbReference>
<reference evidence="3 4" key="1">
    <citation type="submission" date="2017-06" db="EMBL/GenBank/DDBJ databases">
        <title>Ant-infecting Ophiocordyceps genomes reveal a high diversity of potential behavioral manipulation genes and a possible major role for enterotoxins.</title>
        <authorList>
            <person name="De Bekker C."/>
            <person name="Evans H.C."/>
            <person name="Brachmann A."/>
            <person name="Hughes D.P."/>
        </authorList>
    </citation>
    <scope>NUCLEOTIDE SEQUENCE [LARGE SCALE GENOMIC DNA]</scope>
    <source>
        <strain evidence="3 4">Map64</strain>
    </source>
</reference>
<gene>
    <name evidence="3" type="ORF">CDD81_489</name>
</gene>
<evidence type="ECO:0000259" key="2">
    <source>
        <dbReference type="Pfam" id="PF08595"/>
    </source>
</evidence>
<feature type="region of interest" description="Disordered" evidence="1">
    <location>
        <begin position="213"/>
        <end position="267"/>
    </location>
</feature>
<dbReference type="InterPro" id="IPR013904">
    <property type="entry name" value="RXT2_N"/>
</dbReference>
<dbReference type="STRING" id="1399860.A0A2C5Y1M0"/>
<evidence type="ECO:0000313" key="4">
    <source>
        <dbReference type="Proteomes" id="UP000226192"/>
    </source>
</evidence>
<dbReference type="AlphaFoldDB" id="A0A2C5Y1M0"/>
<comment type="caution">
    <text evidence="3">The sequence shown here is derived from an EMBL/GenBank/DDBJ whole genome shotgun (WGS) entry which is preliminary data.</text>
</comment>
<feature type="compositionally biased region" description="Polar residues" evidence="1">
    <location>
        <begin position="213"/>
        <end position="223"/>
    </location>
</feature>
<feature type="region of interest" description="Disordered" evidence="1">
    <location>
        <begin position="460"/>
        <end position="484"/>
    </location>
</feature>
<name>A0A2C5Y1M0_9HYPO</name>
<feature type="compositionally biased region" description="Basic and acidic residues" evidence="1">
    <location>
        <begin position="241"/>
        <end position="267"/>
    </location>
</feature>
<dbReference type="GO" id="GO:0033698">
    <property type="term" value="C:Rpd3L complex"/>
    <property type="evidence" value="ECO:0007669"/>
    <property type="project" value="TreeGrafter"/>
</dbReference>
<sequence>MASHQILFAETIAGMKKAFKRKAYDSDSDSAIENCGNRGYKLKKRALFARQGQLAPTQGPSSYRETIDYAGTQRAIIHRNSPILDEDGYELDSEDDDERKEEAELAAAELNPYNSIRIEHILAPLTAATDLPAHISLSKAFTSKTLTNLVSHSCNMLRRENNTLWRIRHLLTMLCGDSTWIPCGRMVGSDDGDLYREDYVARHLLSLAQGSAAESSPSAIWNSETRDESAKQASDTSTTARVDETEKKRQERRGDGEVPVDHGDRPAEEIHRINAERAVATISPGNNGMPCDQEDNRDNTGPVQSTRVGDEDNGDGGLVRNQGVDRQASGTESIPKIEVEAAAKLQGGTSRRAASSTSPSAEQAVFIHPLFNMPSGVQSDRDAGLPPNEAAEVRRLFLLYVQKQEEVSRGTDRLHQGLLKAERLKREVLHWSKAESHCGINRDMSDGEDWYDKEEWGLEENLKKGQDEEEEDTTTTGKKTRTRR</sequence>
<protein>
    <recommendedName>
        <fullName evidence="2">Transcriptional regulatory protein RXT2 N-terminal domain-containing protein</fullName>
    </recommendedName>
</protein>
<feature type="compositionally biased region" description="Polar residues" evidence="1">
    <location>
        <begin position="231"/>
        <end position="240"/>
    </location>
</feature>
<evidence type="ECO:0000313" key="3">
    <source>
        <dbReference type="EMBL" id="PHH61310.1"/>
    </source>
</evidence>
<dbReference type="Pfam" id="PF08595">
    <property type="entry name" value="RXT2_N"/>
    <property type="match status" value="1"/>
</dbReference>
<dbReference type="EMBL" id="NJET01000108">
    <property type="protein sequence ID" value="PHH61310.1"/>
    <property type="molecule type" value="Genomic_DNA"/>
</dbReference>